<feature type="compositionally biased region" description="Basic and acidic residues" evidence="1">
    <location>
        <begin position="143"/>
        <end position="155"/>
    </location>
</feature>
<dbReference type="GeneID" id="72001434"/>
<evidence type="ECO:0000313" key="3">
    <source>
        <dbReference type="Proteomes" id="UP000814176"/>
    </source>
</evidence>
<comment type="caution">
    <text evidence="2">The sequence shown here is derived from an EMBL/GenBank/DDBJ whole genome shotgun (WGS) entry which is preliminary data.</text>
</comment>
<name>A0ABQ8KD20_9APHY</name>
<feature type="non-terminal residue" evidence="2">
    <location>
        <position position="1"/>
    </location>
</feature>
<protein>
    <recommendedName>
        <fullName evidence="4">Peroxin domain-containing protein</fullName>
    </recommendedName>
</protein>
<dbReference type="Proteomes" id="UP000814176">
    <property type="component" value="Unassembled WGS sequence"/>
</dbReference>
<evidence type="ECO:0008006" key="4">
    <source>
        <dbReference type="Google" id="ProtNLM"/>
    </source>
</evidence>
<feature type="region of interest" description="Disordered" evidence="1">
    <location>
        <begin position="142"/>
        <end position="197"/>
    </location>
</feature>
<gene>
    <name evidence="2" type="ORF">C8Q71DRAFT_709762</name>
</gene>
<organism evidence="2 3">
    <name type="scientific">Rhodofomes roseus</name>
    <dbReference type="NCBI Taxonomy" id="34475"/>
    <lineage>
        <taxon>Eukaryota</taxon>
        <taxon>Fungi</taxon>
        <taxon>Dikarya</taxon>
        <taxon>Basidiomycota</taxon>
        <taxon>Agaricomycotina</taxon>
        <taxon>Agaricomycetes</taxon>
        <taxon>Polyporales</taxon>
        <taxon>Rhodofomes</taxon>
    </lineage>
</organism>
<proteinExistence type="predicted"/>
<feature type="compositionally biased region" description="Acidic residues" evidence="1">
    <location>
        <begin position="238"/>
        <end position="251"/>
    </location>
</feature>
<evidence type="ECO:0000313" key="2">
    <source>
        <dbReference type="EMBL" id="KAH9835549.1"/>
    </source>
</evidence>
<dbReference type="RefSeq" id="XP_047777926.1">
    <property type="nucleotide sequence ID" value="XM_047920702.1"/>
</dbReference>
<feature type="compositionally biased region" description="Basic and acidic residues" evidence="1">
    <location>
        <begin position="252"/>
        <end position="263"/>
    </location>
</feature>
<dbReference type="EMBL" id="JADCUA010000012">
    <property type="protein sequence ID" value="KAH9835549.1"/>
    <property type="molecule type" value="Genomic_DNA"/>
</dbReference>
<evidence type="ECO:0000256" key="1">
    <source>
        <dbReference type="SAM" id="MobiDB-lite"/>
    </source>
</evidence>
<reference evidence="2 3" key="1">
    <citation type="journal article" date="2021" name="Environ. Microbiol.">
        <title>Gene family expansions and transcriptome signatures uncover fungal adaptations to wood decay.</title>
        <authorList>
            <person name="Hage H."/>
            <person name="Miyauchi S."/>
            <person name="Viragh M."/>
            <person name="Drula E."/>
            <person name="Min B."/>
            <person name="Chaduli D."/>
            <person name="Navarro D."/>
            <person name="Favel A."/>
            <person name="Norest M."/>
            <person name="Lesage-Meessen L."/>
            <person name="Balint B."/>
            <person name="Merenyi Z."/>
            <person name="de Eugenio L."/>
            <person name="Morin E."/>
            <person name="Martinez A.T."/>
            <person name="Baldrian P."/>
            <person name="Stursova M."/>
            <person name="Martinez M.J."/>
            <person name="Novotny C."/>
            <person name="Magnuson J.K."/>
            <person name="Spatafora J.W."/>
            <person name="Maurice S."/>
            <person name="Pangilinan J."/>
            <person name="Andreopoulos W."/>
            <person name="LaButti K."/>
            <person name="Hundley H."/>
            <person name="Na H."/>
            <person name="Kuo A."/>
            <person name="Barry K."/>
            <person name="Lipzen A."/>
            <person name="Henrissat B."/>
            <person name="Riley R."/>
            <person name="Ahrendt S."/>
            <person name="Nagy L.G."/>
            <person name="Grigoriev I.V."/>
            <person name="Martin F."/>
            <person name="Rosso M.N."/>
        </authorList>
    </citation>
    <scope>NUCLEOTIDE SEQUENCE [LARGE SCALE GENOMIC DNA]</scope>
    <source>
        <strain evidence="2 3">CIRM-BRFM 1785</strain>
    </source>
</reference>
<accession>A0ABQ8KD20</accession>
<feature type="region of interest" description="Disordered" evidence="1">
    <location>
        <begin position="236"/>
        <end position="278"/>
    </location>
</feature>
<sequence length="369" mass="41641">VGSALRESTGVRLNIWEHSSNRAEIPRSITIFSTPNYSPQTLLPLDPPPYTLPTSNPSKRAWRTQPTVSLASYPLPDGTWRWVSRAWMIDMRGDGLLQQDGFEYAWTFRSGHWRPEIGTLSTGAWVRRRRWVRLMVRVRKQGTHPDAERAEREGEAGGEVEGELPAMDMVQDVPGATRPPSVVESTESEDEKAEMQVWLGDDGDWERCRTALKRIGRDGRKLELWKRWFGFGFRSEKDEDEEDKEEPDEDDVGKGKVRAEQREVSSSSSSLEKELEEDVGVHPIQPPREYIARVIRDHGSEILRTFVFPDSRAQFVEILDAADLLGELKAGMGVSDQAQVLDFWSYAPTTPTSAHHDGAGKADTHSSSG</sequence>
<keyword evidence="3" id="KW-1185">Reference proteome</keyword>